<evidence type="ECO:0000313" key="4">
    <source>
        <dbReference type="RefSeq" id="XP_003742334.1"/>
    </source>
</evidence>
<sequence>MPLSQEIETYRQPWESAENWELREEFLLQYQDNYEENRLLCLAQAYVNVLLLGCNYPDDVMRQVSEMAKGLEKGQALRETKEEEKKKRKTENAAKKARTEELGSRIGRPQYNRGYHGNYH</sequence>
<dbReference type="Pfam" id="PF11952">
    <property type="entry name" value="XTBD"/>
    <property type="match status" value="1"/>
</dbReference>
<dbReference type="AlphaFoldDB" id="A0AAJ6VXT5"/>
<dbReference type="PANTHER" id="PTHR48430:SF1">
    <property type="entry name" value="PARTNER OF XRN-2 PROTEIN 1"/>
    <property type="match status" value="1"/>
</dbReference>
<protein>
    <submittedName>
        <fullName evidence="4">Partner of xrn-2 protein 1</fullName>
    </submittedName>
</protein>
<dbReference type="KEGG" id="goe:100906787"/>
<dbReference type="RefSeq" id="XP_003742334.1">
    <property type="nucleotide sequence ID" value="XM_003742286.2"/>
</dbReference>
<organism evidence="3 4">
    <name type="scientific">Galendromus occidentalis</name>
    <name type="common">western predatory mite</name>
    <dbReference type="NCBI Taxonomy" id="34638"/>
    <lineage>
        <taxon>Eukaryota</taxon>
        <taxon>Metazoa</taxon>
        <taxon>Ecdysozoa</taxon>
        <taxon>Arthropoda</taxon>
        <taxon>Chelicerata</taxon>
        <taxon>Arachnida</taxon>
        <taxon>Acari</taxon>
        <taxon>Parasitiformes</taxon>
        <taxon>Mesostigmata</taxon>
        <taxon>Gamasina</taxon>
        <taxon>Phytoseioidea</taxon>
        <taxon>Phytoseiidae</taxon>
        <taxon>Typhlodrominae</taxon>
        <taxon>Galendromus</taxon>
    </lineage>
</organism>
<dbReference type="GeneID" id="100906787"/>
<evidence type="ECO:0000313" key="3">
    <source>
        <dbReference type="Proteomes" id="UP000694867"/>
    </source>
</evidence>
<feature type="compositionally biased region" description="Basic and acidic residues" evidence="1">
    <location>
        <begin position="71"/>
        <end position="103"/>
    </location>
</feature>
<feature type="region of interest" description="Disordered" evidence="1">
    <location>
        <begin position="71"/>
        <end position="120"/>
    </location>
</feature>
<evidence type="ECO:0000259" key="2">
    <source>
        <dbReference type="PROSITE" id="PS51827"/>
    </source>
</evidence>
<proteinExistence type="predicted"/>
<dbReference type="InterPro" id="IPR021859">
    <property type="entry name" value="XTBD"/>
</dbReference>
<evidence type="ECO:0000256" key="1">
    <source>
        <dbReference type="SAM" id="MobiDB-lite"/>
    </source>
</evidence>
<feature type="domain" description="XRN2-binding (XTBD)" evidence="2">
    <location>
        <begin position="7"/>
        <end position="96"/>
    </location>
</feature>
<reference evidence="4" key="1">
    <citation type="submission" date="2025-08" db="UniProtKB">
        <authorList>
            <consortium name="RefSeq"/>
        </authorList>
    </citation>
    <scope>IDENTIFICATION</scope>
</reference>
<dbReference type="Proteomes" id="UP000694867">
    <property type="component" value="Unplaced"/>
</dbReference>
<gene>
    <name evidence="4" type="primary">LOC100906787</name>
</gene>
<name>A0AAJ6VXT5_9ACAR</name>
<dbReference type="PROSITE" id="PS51827">
    <property type="entry name" value="XTBD"/>
    <property type="match status" value="1"/>
</dbReference>
<accession>A0AAJ6VXT5</accession>
<dbReference type="PANTHER" id="PTHR48430">
    <property type="entry name" value="PARTNER OF XRN-2 PROTEIN 1"/>
    <property type="match status" value="1"/>
</dbReference>
<keyword evidence="3" id="KW-1185">Reference proteome</keyword>